<dbReference type="Proteomes" id="UP000561066">
    <property type="component" value="Unassembled WGS sequence"/>
</dbReference>
<name>A0A7W4J7W0_9PROT</name>
<keyword evidence="2" id="KW-1185">Reference proteome</keyword>
<protein>
    <submittedName>
        <fullName evidence="1">Uncharacterized protein</fullName>
    </submittedName>
</protein>
<sequence length="156" mass="17241">MRGKLWLLAAALPLVGCMNHPRPVFGDWYGYQNGNSDGWDRSVALVLDGPPDARQGIYHLRVLRRPSTQSSPSVGASHDVRWRDIWVERTVTTGGKSWTIIELQSAPTSERSSYVLTPERTLVPLAPDGRTPDLSDAGQKARLTPRPVTAHGYGRI</sequence>
<proteinExistence type="predicted"/>
<dbReference type="RefSeq" id="WP_182943507.1">
    <property type="nucleotide sequence ID" value="NZ_JABEQH010000011.1"/>
</dbReference>
<accession>A0A7W4J7W0</accession>
<comment type="caution">
    <text evidence="1">The sequence shown here is derived from an EMBL/GenBank/DDBJ whole genome shotgun (WGS) entry which is preliminary data.</text>
</comment>
<organism evidence="1 2">
    <name type="scientific">Gluconacetobacter johannae</name>
    <dbReference type="NCBI Taxonomy" id="112140"/>
    <lineage>
        <taxon>Bacteria</taxon>
        <taxon>Pseudomonadati</taxon>
        <taxon>Pseudomonadota</taxon>
        <taxon>Alphaproteobacteria</taxon>
        <taxon>Acetobacterales</taxon>
        <taxon>Acetobacteraceae</taxon>
        <taxon>Gluconacetobacter</taxon>
    </lineage>
</organism>
<dbReference type="AlphaFoldDB" id="A0A7W4J7W0"/>
<reference evidence="1 2" key="1">
    <citation type="submission" date="2020-04" db="EMBL/GenBank/DDBJ databases">
        <title>Description of novel Gluconacetobacter.</title>
        <authorList>
            <person name="Sombolestani A."/>
        </authorList>
    </citation>
    <scope>NUCLEOTIDE SEQUENCE [LARGE SCALE GENOMIC DNA]</scope>
    <source>
        <strain evidence="1 2">LMG 21312</strain>
    </source>
</reference>
<gene>
    <name evidence="1" type="ORF">HLH21_09445</name>
</gene>
<evidence type="ECO:0000313" key="1">
    <source>
        <dbReference type="EMBL" id="MBB2176153.1"/>
    </source>
</evidence>
<evidence type="ECO:0000313" key="2">
    <source>
        <dbReference type="Proteomes" id="UP000561066"/>
    </source>
</evidence>
<dbReference type="EMBL" id="JABEQH010000011">
    <property type="protein sequence ID" value="MBB2176153.1"/>
    <property type="molecule type" value="Genomic_DNA"/>
</dbReference>